<dbReference type="Gene3D" id="3.40.30.10">
    <property type="entry name" value="Glutaredoxin"/>
    <property type="match status" value="1"/>
</dbReference>
<reference evidence="2" key="3">
    <citation type="submission" date="2025-08" db="UniProtKB">
        <authorList>
            <consortium name="Ensembl"/>
        </authorList>
    </citation>
    <scope>IDENTIFICATION</scope>
</reference>
<feature type="domain" description="Methionine--tRNA ligase N-terminal" evidence="1">
    <location>
        <begin position="1"/>
        <end position="67"/>
    </location>
</feature>
<dbReference type="InterPro" id="IPR041598">
    <property type="entry name" value="MARS_N"/>
</dbReference>
<dbReference type="GeneTree" id="ENSGT00550000075017"/>
<accession>A0A2I2Y6J3</accession>
<dbReference type="Proteomes" id="UP000001519">
    <property type="component" value="Chromosome 12"/>
</dbReference>
<dbReference type="AlphaFoldDB" id="A0A2I2Y6J3"/>
<dbReference type="FunFam" id="3.40.30.10:FF:000136">
    <property type="entry name" value="methionine--tRNA ligase, cytoplasmic"/>
    <property type="match status" value="1"/>
</dbReference>
<dbReference type="Bgee" id="ENSGGOG00000001982">
    <property type="expression patterns" value="Expressed in prefrontal cortex and 5 other cell types or tissues"/>
</dbReference>
<proteinExistence type="predicted"/>
<gene>
    <name evidence="2" type="primary">MARS1</name>
</gene>
<evidence type="ECO:0000313" key="3">
    <source>
        <dbReference type="Proteomes" id="UP000001519"/>
    </source>
</evidence>
<evidence type="ECO:0000313" key="2">
    <source>
        <dbReference type="Ensembl" id="ENSGGOP00000030479.1"/>
    </source>
</evidence>
<dbReference type="EMBL" id="CABD030083515">
    <property type="status" value="NOT_ANNOTATED_CDS"/>
    <property type="molecule type" value="Genomic_DNA"/>
</dbReference>
<organism evidence="2 3">
    <name type="scientific">Gorilla gorilla gorilla</name>
    <name type="common">Western lowland gorilla</name>
    <dbReference type="NCBI Taxonomy" id="9595"/>
    <lineage>
        <taxon>Eukaryota</taxon>
        <taxon>Metazoa</taxon>
        <taxon>Chordata</taxon>
        <taxon>Craniata</taxon>
        <taxon>Vertebrata</taxon>
        <taxon>Euteleostomi</taxon>
        <taxon>Mammalia</taxon>
        <taxon>Eutheria</taxon>
        <taxon>Euarchontoglires</taxon>
        <taxon>Primates</taxon>
        <taxon>Haplorrhini</taxon>
        <taxon>Catarrhini</taxon>
        <taxon>Hominidae</taxon>
        <taxon>Gorilla</taxon>
    </lineage>
</organism>
<reference evidence="3" key="1">
    <citation type="submission" date="2011-05" db="EMBL/GenBank/DDBJ databases">
        <title>Insights into the evolution of the great apes provided by the gorilla genome.</title>
        <authorList>
            <person name="Scally A."/>
        </authorList>
    </citation>
    <scope>NUCLEOTIDE SEQUENCE [LARGE SCALE GENOMIC DNA]</scope>
</reference>
<reference evidence="2 3" key="2">
    <citation type="journal article" date="2012" name="Nature">
        <title>Insights into hominid evolution from the gorilla genome sequence.</title>
        <authorList>
            <person name="Scally A."/>
            <person name="Dutheil J.Y."/>
            <person name="Hillier L.W."/>
            <person name="Jordan G.E."/>
            <person name="Goodhead I."/>
            <person name="Herrero J."/>
            <person name="Hobolth A."/>
            <person name="Lappalainen T."/>
            <person name="Mailund T."/>
            <person name="Marques-Bonet T."/>
            <person name="McCarthy S."/>
            <person name="Montgomery S.H."/>
            <person name="Schwalie P.C."/>
            <person name="Tang Y.A."/>
            <person name="Ward M.C."/>
            <person name="Xue Y."/>
            <person name="Yngvadottir B."/>
            <person name="Alkan C."/>
            <person name="Andersen L.N."/>
            <person name="Ayub Q."/>
            <person name="Ball E.V."/>
            <person name="Beal K."/>
            <person name="Bradley B.J."/>
            <person name="Chen Y."/>
            <person name="Clee C.M."/>
            <person name="Fitzgerald S."/>
            <person name="Graves T.A."/>
            <person name="Gu Y."/>
            <person name="Heath P."/>
            <person name="Heger A."/>
            <person name="Karakoc E."/>
            <person name="Kolb-Kokocinski A."/>
            <person name="Laird G.K."/>
            <person name="Lunter G."/>
            <person name="Meader S."/>
            <person name="Mort M."/>
            <person name="Mullikin J.C."/>
            <person name="Munch K."/>
            <person name="O'Connor T.D."/>
            <person name="Phillips A.D."/>
            <person name="Prado-Martinez J."/>
            <person name="Rogers A.S."/>
            <person name="Sajjadian S."/>
            <person name="Schmidt D."/>
            <person name="Shaw K."/>
            <person name="Simpson J.T."/>
            <person name="Stenson P.D."/>
            <person name="Turner D.J."/>
            <person name="Vigilant L."/>
            <person name="Vilella A.J."/>
            <person name="Whitener W."/>
            <person name="Zhu B."/>
            <person name="Cooper D.N."/>
            <person name="de Jong P."/>
            <person name="Dermitzakis E.T."/>
            <person name="Eichler E.E."/>
            <person name="Flicek P."/>
            <person name="Goldman N."/>
            <person name="Mundy N.I."/>
            <person name="Ning Z."/>
            <person name="Odom D.T."/>
            <person name="Ponting C.P."/>
            <person name="Quail M.A."/>
            <person name="Ryder O.A."/>
            <person name="Searle S.M."/>
            <person name="Warren W.C."/>
            <person name="Wilson R.K."/>
            <person name="Schierup M.H."/>
            <person name="Rogers J."/>
            <person name="Tyler-Smith C."/>
            <person name="Durbin R."/>
        </authorList>
    </citation>
    <scope>NUCLEOTIDE SEQUENCE [LARGE SCALE GENOMIC DNA]</scope>
</reference>
<sequence>MRLFVSEGVPGCLPVLAAAGRARGRAEVLISTVGPEDCVVPFLTRPKVPVLQLDSGNYLFSTSAICRGAECPAQLVPDTEYPGAMSASCRDCTETARCPGSPALPPKAAPAQPP</sequence>
<reference evidence="2" key="4">
    <citation type="submission" date="2025-09" db="UniProtKB">
        <authorList>
            <consortium name="Ensembl"/>
        </authorList>
    </citation>
    <scope>IDENTIFICATION</scope>
</reference>
<dbReference type="Ensembl" id="ENSGGOT00000063654.1">
    <property type="protein sequence ID" value="ENSGGOP00000030479.1"/>
    <property type="gene ID" value="ENSGGOG00000001982.4"/>
</dbReference>
<evidence type="ECO:0000259" key="1">
    <source>
        <dbReference type="Pfam" id="PF18485"/>
    </source>
</evidence>
<dbReference type="Pfam" id="PF18485">
    <property type="entry name" value="GST_N_5"/>
    <property type="match status" value="1"/>
</dbReference>
<name>A0A2I2Y6J3_GORGO</name>
<keyword evidence="3" id="KW-1185">Reference proteome</keyword>
<protein>
    <submittedName>
        <fullName evidence="2">Methionyl-tRNA synthetase 1</fullName>
    </submittedName>
</protein>